<dbReference type="RefSeq" id="XP_041216799.1">
    <property type="nucleotide sequence ID" value="XM_041363419.1"/>
</dbReference>
<comment type="caution">
    <text evidence="6">The sequence shown here is derived from an EMBL/GenBank/DDBJ whole genome shotgun (WGS) entry which is preliminary data.</text>
</comment>
<dbReference type="InterPro" id="IPR036188">
    <property type="entry name" value="FAD/NAD-bd_sf"/>
</dbReference>
<dbReference type="SUPFAM" id="SSF51905">
    <property type="entry name" value="FAD/NAD(P)-binding domain"/>
    <property type="match status" value="2"/>
</dbReference>
<keyword evidence="4" id="KW-0521">NADP</keyword>
<proteinExistence type="inferred from homology"/>
<dbReference type="PANTHER" id="PTHR23023">
    <property type="entry name" value="DIMETHYLANILINE MONOOXYGENASE"/>
    <property type="match status" value="1"/>
</dbReference>
<accession>A0AAD4HC71</accession>
<keyword evidence="7" id="KW-1185">Reference proteome</keyword>
<gene>
    <name evidence="6" type="ORF">F5891DRAFT_1079582</name>
</gene>
<dbReference type="Proteomes" id="UP001195769">
    <property type="component" value="Unassembled WGS sequence"/>
</dbReference>
<dbReference type="Pfam" id="PF00743">
    <property type="entry name" value="FMO-like"/>
    <property type="match status" value="1"/>
</dbReference>
<dbReference type="Gene3D" id="3.50.50.60">
    <property type="entry name" value="FAD/NAD(P)-binding domain"/>
    <property type="match status" value="2"/>
</dbReference>
<comment type="similarity">
    <text evidence="1">Belongs to the FMO family.</text>
</comment>
<keyword evidence="2" id="KW-0285">Flavoprotein</keyword>
<keyword evidence="3" id="KW-0274">FAD</keyword>
<dbReference type="GO" id="GO:0050660">
    <property type="term" value="F:flavin adenine dinucleotide binding"/>
    <property type="evidence" value="ECO:0007669"/>
    <property type="project" value="InterPro"/>
</dbReference>
<evidence type="ECO:0000256" key="3">
    <source>
        <dbReference type="ARBA" id="ARBA00022827"/>
    </source>
</evidence>
<evidence type="ECO:0000313" key="7">
    <source>
        <dbReference type="Proteomes" id="UP001195769"/>
    </source>
</evidence>
<organism evidence="6 7">
    <name type="scientific">Suillus fuscotomentosus</name>
    <dbReference type="NCBI Taxonomy" id="1912939"/>
    <lineage>
        <taxon>Eukaryota</taxon>
        <taxon>Fungi</taxon>
        <taxon>Dikarya</taxon>
        <taxon>Basidiomycota</taxon>
        <taxon>Agaricomycotina</taxon>
        <taxon>Agaricomycetes</taxon>
        <taxon>Agaricomycetidae</taxon>
        <taxon>Boletales</taxon>
        <taxon>Suillineae</taxon>
        <taxon>Suillaceae</taxon>
        <taxon>Suillus</taxon>
    </lineage>
</organism>
<dbReference type="InterPro" id="IPR050346">
    <property type="entry name" value="FMO-like"/>
</dbReference>
<evidence type="ECO:0000256" key="2">
    <source>
        <dbReference type="ARBA" id="ARBA00022630"/>
    </source>
</evidence>
<dbReference type="GO" id="GO:0004499">
    <property type="term" value="F:N,N-dimethylaniline monooxygenase activity"/>
    <property type="evidence" value="ECO:0007669"/>
    <property type="project" value="InterPro"/>
</dbReference>
<dbReference type="AlphaFoldDB" id="A0AAD4HC71"/>
<protein>
    <submittedName>
        <fullName evidence="6">FAD/NAD(P)-binding domain-containing protein</fullName>
    </submittedName>
</protein>
<dbReference type="GeneID" id="64657717"/>
<evidence type="ECO:0000256" key="1">
    <source>
        <dbReference type="ARBA" id="ARBA00009183"/>
    </source>
</evidence>
<name>A0AAD4HC71_9AGAM</name>
<evidence type="ECO:0000313" key="6">
    <source>
        <dbReference type="EMBL" id="KAG1887395.1"/>
    </source>
</evidence>
<reference evidence="6" key="1">
    <citation type="journal article" date="2020" name="New Phytol.">
        <title>Comparative genomics reveals dynamic genome evolution in host specialist ectomycorrhizal fungi.</title>
        <authorList>
            <person name="Lofgren L.A."/>
            <person name="Nguyen N.H."/>
            <person name="Vilgalys R."/>
            <person name="Ruytinx J."/>
            <person name="Liao H.L."/>
            <person name="Branco S."/>
            <person name="Kuo A."/>
            <person name="LaButti K."/>
            <person name="Lipzen A."/>
            <person name="Andreopoulos W."/>
            <person name="Pangilinan J."/>
            <person name="Riley R."/>
            <person name="Hundley H."/>
            <person name="Na H."/>
            <person name="Barry K."/>
            <person name="Grigoriev I.V."/>
            <person name="Stajich J.E."/>
            <person name="Kennedy P.G."/>
        </authorList>
    </citation>
    <scope>NUCLEOTIDE SEQUENCE</scope>
    <source>
        <strain evidence="6">FC203</strain>
    </source>
</reference>
<evidence type="ECO:0000256" key="4">
    <source>
        <dbReference type="ARBA" id="ARBA00022857"/>
    </source>
</evidence>
<keyword evidence="5" id="KW-0560">Oxidoreductase</keyword>
<evidence type="ECO:0000256" key="5">
    <source>
        <dbReference type="ARBA" id="ARBA00023002"/>
    </source>
</evidence>
<dbReference type="InterPro" id="IPR020946">
    <property type="entry name" value="Flavin_mOase-like"/>
</dbReference>
<dbReference type="PRINTS" id="PR00370">
    <property type="entry name" value="FMOXYGENASE"/>
</dbReference>
<dbReference type="EMBL" id="JABBWK010000223">
    <property type="protein sequence ID" value="KAG1887395.1"/>
    <property type="molecule type" value="Genomic_DNA"/>
</dbReference>
<sequence>MEMALRPKNLLIIGGGPCGLITLRNCLHHGTFTKVQLVERRDDVGGVWYQNHASNYRSRWSTPAYPGLIGNVISEFLSFSEHPFPAPPREHQPFPTLAETNAYLKEFARPFIENGHIRLSCEVTGVEEVEGGGWTVRMKDWNKGDLVLEETWDAVVIATVWFDNPHFPDVPGLRELQQQQHNKVQHAINWTGPDDDHKGKCVLVIGNANSANEMAAQLAPVAQTPIYRSTRRISVFPSLPDTRIQDIGPVSRYTTTNNDKITAHVQDGTAIENIDIVLFGTGYYPHVPYLRVLRPDPDPQTHARTLVPLTSRTTVPTRIPSLHNQILYAYNPTLAFIGAPTSFIPFTLADLTSTWLSLAWSGLIQIPPTPKARLVYEQSRLRTLAEQRSESDNPSNLINFHFLGRYEMEYARGLREDVVRANEGLDRVLARWDDEQDERRFAMYATKMESLFVSAGVERLMPIDDNAT</sequence>
<dbReference type="InterPro" id="IPR000960">
    <property type="entry name" value="Flavin_mOase"/>
</dbReference>
<dbReference type="GO" id="GO:0050661">
    <property type="term" value="F:NADP binding"/>
    <property type="evidence" value="ECO:0007669"/>
    <property type="project" value="InterPro"/>
</dbReference>